<sequence length="88" mass="10493">MEGKIIIKNISDMIHFYWTSLKFGTMYLFSQKFSKGVFDFFCWGRAITEVLSFKNWNRNPKLDKTITKFPIYMKYALKEYIDANAKIA</sequence>
<dbReference type="AlphaFoldDB" id="A0A5D6W874"/>
<dbReference type="RefSeq" id="WP_149171318.1">
    <property type="nucleotide sequence ID" value="NZ_VTOY01000004.1"/>
</dbReference>
<reference evidence="1 2" key="1">
    <citation type="submission" date="2019-08" db="EMBL/GenBank/DDBJ databases">
        <title>Selenomonas sp. mPRGC5 and Selenomonas sp. mPRGC8 isolated from ruminal fluid of dairy goat (Capra hircus).</title>
        <authorList>
            <person name="Poothong S."/>
            <person name="Nuengjamnong C."/>
            <person name="Tanasupawat S."/>
        </authorList>
    </citation>
    <scope>NUCLEOTIDE SEQUENCE [LARGE SCALE GENOMIC DNA]</scope>
    <source>
        <strain evidence="2">mPRGC5</strain>
    </source>
</reference>
<evidence type="ECO:0000313" key="2">
    <source>
        <dbReference type="Proteomes" id="UP000323646"/>
    </source>
</evidence>
<evidence type="ECO:0000313" key="1">
    <source>
        <dbReference type="EMBL" id="TYZ22924.1"/>
    </source>
</evidence>
<proteinExistence type="predicted"/>
<dbReference type="EMBL" id="VTOY01000004">
    <property type="protein sequence ID" value="TYZ22924.1"/>
    <property type="molecule type" value="Genomic_DNA"/>
</dbReference>
<gene>
    <name evidence="1" type="ORF">FZ040_06815</name>
</gene>
<dbReference type="Proteomes" id="UP000323646">
    <property type="component" value="Unassembled WGS sequence"/>
</dbReference>
<accession>A0A5D6W874</accession>
<name>A0A5D6W874_9FIRM</name>
<comment type="caution">
    <text evidence="1">The sequence shown here is derived from an EMBL/GenBank/DDBJ whole genome shotgun (WGS) entry which is preliminary data.</text>
</comment>
<keyword evidence="2" id="KW-1185">Reference proteome</keyword>
<protein>
    <submittedName>
        <fullName evidence="1">Uncharacterized protein</fullName>
    </submittedName>
</protein>
<organism evidence="1 2">
    <name type="scientific">Selenomonas ruminis</name>
    <dbReference type="NCBI Taxonomy" id="2593411"/>
    <lineage>
        <taxon>Bacteria</taxon>
        <taxon>Bacillati</taxon>
        <taxon>Bacillota</taxon>
        <taxon>Negativicutes</taxon>
        <taxon>Selenomonadales</taxon>
        <taxon>Selenomonadaceae</taxon>
        <taxon>Selenomonas</taxon>
    </lineage>
</organism>
<dbReference type="OrthoDB" id="3035996at2"/>